<dbReference type="PIRSF" id="PIRSF004491">
    <property type="entry name" value="FAD_Synth"/>
    <property type="match status" value="1"/>
</dbReference>
<evidence type="ECO:0000256" key="9">
    <source>
        <dbReference type="ARBA" id="ARBA00022827"/>
    </source>
</evidence>
<dbReference type="EC" id="2.7.7.2" evidence="14"/>
<dbReference type="Gene3D" id="3.40.50.620">
    <property type="entry name" value="HUPs"/>
    <property type="match status" value="1"/>
</dbReference>
<keyword evidence="6 14" id="KW-0548">Nucleotidyltransferase</keyword>
<comment type="similarity">
    <text evidence="14">Belongs to the ribF family.</text>
</comment>
<dbReference type="InterPro" id="IPR023465">
    <property type="entry name" value="Riboflavin_kinase_dom_sf"/>
</dbReference>
<dbReference type="EMBL" id="JBHUNF010000001">
    <property type="protein sequence ID" value="MFD2674039.1"/>
    <property type="molecule type" value="Genomic_DNA"/>
</dbReference>
<keyword evidence="9 14" id="KW-0274">FAD</keyword>
<evidence type="ECO:0000256" key="13">
    <source>
        <dbReference type="ARBA" id="ARBA00049494"/>
    </source>
</evidence>
<comment type="pathway">
    <text evidence="1 14">Cofactor biosynthesis; FAD biosynthesis; FAD from FMN: step 1/1.</text>
</comment>
<comment type="caution">
    <text evidence="16">The sequence shown here is derived from an EMBL/GenBank/DDBJ whole genome shotgun (WGS) entry which is preliminary data.</text>
</comment>
<comment type="pathway">
    <text evidence="2 14">Cofactor biosynthesis; FMN biosynthesis; FMN from riboflavin (ATP route): step 1/1.</text>
</comment>
<accession>A0ABW5RHT2</accession>
<dbReference type="GO" id="GO:0008531">
    <property type="term" value="F:riboflavin kinase activity"/>
    <property type="evidence" value="ECO:0007669"/>
    <property type="project" value="UniProtKB-EC"/>
</dbReference>
<keyword evidence="8 14" id="KW-0418">Kinase</keyword>
<evidence type="ECO:0000256" key="4">
    <source>
        <dbReference type="ARBA" id="ARBA00022643"/>
    </source>
</evidence>
<keyword evidence="7 14" id="KW-0547">Nucleotide-binding</keyword>
<dbReference type="InterPro" id="IPR004821">
    <property type="entry name" value="Cyt_trans-like"/>
</dbReference>
<evidence type="ECO:0000256" key="10">
    <source>
        <dbReference type="ARBA" id="ARBA00022840"/>
    </source>
</evidence>
<dbReference type="GO" id="GO:0003919">
    <property type="term" value="F:FMN adenylyltransferase activity"/>
    <property type="evidence" value="ECO:0007669"/>
    <property type="project" value="UniProtKB-EC"/>
</dbReference>
<evidence type="ECO:0000313" key="17">
    <source>
        <dbReference type="Proteomes" id="UP001597453"/>
    </source>
</evidence>
<dbReference type="Pfam" id="PF01687">
    <property type="entry name" value="Flavokinase"/>
    <property type="match status" value="1"/>
</dbReference>
<comment type="catalytic activity">
    <reaction evidence="13 14">
        <text>FMN + ATP + H(+) = FAD + diphosphate</text>
        <dbReference type="Rhea" id="RHEA:17237"/>
        <dbReference type="ChEBI" id="CHEBI:15378"/>
        <dbReference type="ChEBI" id="CHEBI:30616"/>
        <dbReference type="ChEBI" id="CHEBI:33019"/>
        <dbReference type="ChEBI" id="CHEBI:57692"/>
        <dbReference type="ChEBI" id="CHEBI:58210"/>
        <dbReference type="EC" id="2.7.7.2"/>
    </reaction>
</comment>
<comment type="catalytic activity">
    <reaction evidence="12 14">
        <text>riboflavin + ATP = FMN + ADP + H(+)</text>
        <dbReference type="Rhea" id="RHEA:14357"/>
        <dbReference type="ChEBI" id="CHEBI:15378"/>
        <dbReference type="ChEBI" id="CHEBI:30616"/>
        <dbReference type="ChEBI" id="CHEBI:57986"/>
        <dbReference type="ChEBI" id="CHEBI:58210"/>
        <dbReference type="ChEBI" id="CHEBI:456216"/>
        <dbReference type="EC" id="2.7.1.26"/>
    </reaction>
</comment>
<evidence type="ECO:0000256" key="3">
    <source>
        <dbReference type="ARBA" id="ARBA00022630"/>
    </source>
</evidence>
<keyword evidence="10 14" id="KW-0067">ATP-binding</keyword>
<dbReference type="SMART" id="SM00904">
    <property type="entry name" value="Flavokinase"/>
    <property type="match status" value="1"/>
</dbReference>
<keyword evidence="3 14" id="KW-0285">Flavoprotein</keyword>
<dbReference type="InterPro" id="IPR015865">
    <property type="entry name" value="Riboflavin_kinase_bac/euk"/>
</dbReference>
<dbReference type="SUPFAM" id="SSF52374">
    <property type="entry name" value="Nucleotidylyl transferase"/>
    <property type="match status" value="1"/>
</dbReference>
<name>A0ABW5RHT2_9MICO</name>
<evidence type="ECO:0000256" key="7">
    <source>
        <dbReference type="ARBA" id="ARBA00022741"/>
    </source>
</evidence>
<evidence type="ECO:0000256" key="11">
    <source>
        <dbReference type="ARBA" id="ARBA00023268"/>
    </source>
</evidence>
<dbReference type="InterPro" id="IPR015864">
    <property type="entry name" value="FAD_synthase"/>
</dbReference>
<dbReference type="PANTHER" id="PTHR22749">
    <property type="entry name" value="RIBOFLAVIN KINASE/FMN ADENYLYLTRANSFERASE"/>
    <property type="match status" value="1"/>
</dbReference>
<proteinExistence type="inferred from homology"/>
<evidence type="ECO:0000256" key="8">
    <source>
        <dbReference type="ARBA" id="ARBA00022777"/>
    </source>
</evidence>
<sequence>MHIITDPAKFPEALRPSAITIGKFDGVHAGHMALINRVIAAAQREQCAAVVVTFDRHPMELFAPERAPKPIMSLEYRMRLLAQTGVDAVIVLPFTRELSELSPEGFIEQLLCEQLGMRALVIGDDFRFGHRGAGDVNLLRERSTDLGFALDIVSDVTEGDGVRASSSLVRALLADGEVQRAARILQRNHTVRGTVVHGAKRGRELGFLTANLSPRDLEGFIPADGVYAGYLHVDERMYPSAISIGNNPTFDGVPQQQIEAYVLDETLDLYGKLVTVEFVDRVRPMVKFESLDALIEGIRNDVRRVRELLELTQP</sequence>
<evidence type="ECO:0000256" key="5">
    <source>
        <dbReference type="ARBA" id="ARBA00022679"/>
    </source>
</evidence>
<evidence type="ECO:0000256" key="14">
    <source>
        <dbReference type="PIRNR" id="PIRNR004491"/>
    </source>
</evidence>
<dbReference type="CDD" id="cd02064">
    <property type="entry name" value="FAD_synthetase_N"/>
    <property type="match status" value="1"/>
</dbReference>
<dbReference type="RefSeq" id="WP_066054739.1">
    <property type="nucleotide sequence ID" value="NZ_JBHUNF010000001.1"/>
</dbReference>
<keyword evidence="17" id="KW-1185">Reference proteome</keyword>
<dbReference type="Gene3D" id="2.40.30.30">
    <property type="entry name" value="Riboflavin kinase-like"/>
    <property type="match status" value="1"/>
</dbReference>
<dbReference type="EC" id="2.7.1.26" evidence="14"/>
<keyword evidence="4 14" id="KW-0288">FMN</keyword>
<protein>
    <recommendedName>
        <fullName evidence="14">Riboflavin biosynthesis protein</fullName>
    </recommendedName>
    <domain>
        <recommendedName>
            <fullName evidence="14">Riboflavin kinase</fullName>
            <ecNumber evidence="14">2.7.1.26</ecNumber>
        </recommendedName>
        <alternativeName>
            <fullName evidence="14">Flavokinase</fullName>
        </alternativeName>
    </domain>
    <domain>
        <recommendedName>
            <fullName evidence="14">FMN adenylyltransferase</fullName>
            <ecNumber evidence="14">2.7.7.2</ecNumber>
        </recommendedName>
        <alternativeName>
            <fullName evidence="14">FAD pyrophosphorylase</fullName>
        </alternativeName>
        <alternativeName>
            <fullName evidence="14">FAD synthase</fullName>
        </alternativeName>
    </domain>
</protein>
<dbReference type="NCBIfam" id="NF004162">
    <property type="entry name" value="PRK05627.1-5"/>
    <property type="match status" value="1"/>
</dbReference>
<dbReference type="InterPro" id="IPR002606">
    <property type="entry name" value="Riboflavin_kinase_bac"/>
</dbReference>
<dbReference type="NCBIfam" id="TIGR00125">
    <property type="entry name" value="cyt_tran_rel"/>
    <property type="match status" value="1"/>
</dbReference>
<dbReference type="NCBIfam" id="TIGR00083">
    <property type="entry name" value="ribF"/>
    <property type="match status" value="1"/>
</dbReference>
<dbReference type="InterPro" id="IPR014729">
    <property type="entry name" value="Rossmann-like_a/b/a_fold"/>
</dbReference>
<dbReference type="SUPFAM" id="SSF82114">
    <property type="entry name" value="Riboflavin kinase-like"/>
    <property type="match status" value="1"/>
</dbReference>
<dbReference type="Pfam" id="PF06574">
    <property type="entry name" value="FAD_syn"/>
    <property type="match status" value="1"/>
</dbReference>
<dbReference type="InterPro" id="IPR023468">
    <property type="entry name" value="Riboflavin_kinase"/>
</dbReference>
<reference evidence="17" key="1">
    <citation type="journal article" date="2019" name="Int. J. Syst. Evol. Microbiol.">
        <title>The Global Catalogue of Microorganisms (GCM) 10K type strain sequencing project: providing services to taxonomists for standard genome sequencing and annotation.</title>
        <authorList>
            <consortium name="The Broad Institute Genomics Platform"/>
            <consortium name="The Broad Institute Genome Sequencing Center for Infectious Disease"/>
            <person name="Wu L."/>
            <person name="Ma J."/>
        </authorList>
    </citation>
    <scope>NUCLEOTIDE SEQUENCE [LARGE SCALE GENOMIC DNA]</scope>
    <source>
        <strain evidence="17">TISTR 1511</strain>
    </source>
</reference>
<dbReference type="Proteomes" id="UP001597453">
    <property type="component" value="Unassembled WGS sequence"/>
</dbReference>
<keyword evidence="5 14" id="KW-0808">Transferase</keyword>
<keyword evidence="11" id="KW-0511">Multifunctional enzyme</keyword>
<organism evidence="16 17">
    <name type="scientific">Gulosibacter bifidus</name>
    <dbReference type="NCBI Taxonomy" id="272239"/>
    <lineage>
        <taxon>Bacteria</taxon>
        <taxon>Bacillati</taxon>
        <taxon>Actinomycetota</taxon>
        <taxon>Actinomycetes</taxon>
        <taxon>Micrococcales</taxon>
        <taxon>Microbacteriaceae</taxon>
        <taxon>Gulosibacter</taxon>
    </lineage>
</organism>
<evidence type="ECO:0000256" key="1">
    <source>
        <dbReference type="ARBA" id="ARBA00004726"/>
    </source>
</evidence>
<feature type="domain" description="Riboflavin kinase" evidence="15">
    <location>
        <begin position="184"/>
        <end position="310"/>
    </location>
</feature>
<evidence type="ECO:0000256" key="6">
    <source>
        <dbReference type="ARBA" id="ARBA00022695"/>
    </source>
</evidence>
<gene>
    <name evidence="16" type="ORF">ACFSUQ_01795</name>
</gene>
<evidence type="ECO:0000313" key="16">
    <source>
        <dbReference type="EMBL" id="MFD2674039.1"/>
    </source>
</evidence>
<evidence type="ECO:0000256" key="12">
    <source>
        <dbReference type="ARBA" id="ARBA00047880"/>
    </source>
</evidence>
<evidence type="ECO:0000256" key="2">
    <source>
        <dbReference type="ARBA" id="ARBA00005201"/>
    </source>
</evidence>
<dbReference type="NCBIfam" id="NF004160">
    <property type="entry name" value="PRK05627.1-3"/>
    <property type="match status" value="1"/>
</dbReference>
<evidence type="ECO:0000259" key="15">
    <source>
        <dbReference type="SMART" id="SM00904"/>
    </source>
</evidence>
<dbReference type="PANTHER" id="PTHR22749:SF6">
    <property type="entry name" value="RIBOFLAVIN KINASE"/>
    <property type="match status" value="1"/>
</dbReference>